<name>A0A1W1EKR2_9ZZZZ</name>
<dbReference type="EMBL" id="FRYL01000041">
    <property type="protein sequence ID" value="SHO81468.1"/>
    <property type="molecule type" value="Genomic_DNA"/>
</dbReference>
<dbReference type="InterPro" id="IPR036161">
    <property type="entry name" value="RPB6/omega-like_sf"/>
</dbReference>
<comment type="catalytic activity">
    <reaction evidence="7">
        <text>RNA(n) + a ribonucleoside 5'-triphosphate = RNA(n+1) + diphosphate</text>
        <dbReference type="Rhea" id="RHEA:21248"/>
        <dbReference type="Rhea" id="RHEA-COMP:14527"/>
        <dbReference type="Rhea" id="RHEA-COMP:17342"/>
        <dbReference type="ChEBI" id="CHEBI:33019"/>
        <dbReference type="ChEBI" id="CHEBI:61557"/>
        <dbReference type="ChEBI" id="CHEBI:140395"/>
        <dbReference type="EC" id="2.7.7.6"/>
    </reaction>
</comment>
<evidence type="ECO:0000256" key="4">
    <source>
        <dbReference type="ARBA" id="ARBA00022679"/>
    </source>
</evidence>
<evidence type="ECO:0000256" key="7">
    <source>
        <dbReference type="ARBA" id="ARBA00048552"/>
    </source>
</evidence>
<dbReference type="GO" id="GO:0003677">
    <property type="term" value="F:DNA binding"/>
    <property type="evidence" value="ECO:0007669"/>
    <property type="project" value="InterPro"/>
</dbReference>
<protein>
    <recommendedName>
        <fullName evidence="2">DNA-directed RNA polymerase</fullName>
        <ecNumber evidence="2">2.7.7.6</ecNumber>
    </recommendedName>
</protein>
<evidence type="ECO:0000256" key="2">
    <source>
        <dbReference type="ARBA" id="ARBA00012418"/>
    </source>
</evidence>
<keyword evidence="3 8" id="KW-0240">DNA-directed RNA polymerase</keyword>
<dbReference type="GO" id="GO:0006351">
    <property type="term" value="P:DNA-templated transcription"/>
    <property type="evidence" value="ECO:0007669"/>
    <property type="project" value="InterPro"/>
</dbReference>
<proteinExistence type="inferred from homology"/>
<keyword evidence="4 8" id="KW-0808">Transferase</keyword>
<gene>
    <name evidence="8" type="ORF">MNB_SV-15-1045</name>
</gene>
<dbReference type="AlphaFoldDB" id="A0A1W1EKR2"/>
<dbReference type="InterPro" id="IPR006110">
    <property type="entry name" value="Pol_omega/Rpo6/RPB6"/>
</dbReference>
<dbReference type="Gene3D" id="3.90.940.10">
    <property type="match status" value="1"/>
</dbReference>
<dbReference type="SUPFAM" id="SSF63562">
    <property type="entry name" value="RPB6/omega subunit-like"/>
    <property type="match status" value="1"/>
</dbReference>
<comment type="similarity">
    <text evidence="1">Belongs to the RNA polymerase subunit omega family.</text>
</comment>
<dbReference type="EC" id="2.7.7.6" evidence="2"/>
<reference evidence="8" key="1">
    <citation type="submission" date="2016-10" db="EMBL/GenBank/DDBJ databases">
        <authorList>
            <person name="de Groot N.N."/>
        </authorList>
    </citation>
    <scope>NUCLEOTIDE SEQUENCE</scope>
</reference>
<evidence type="ECO:0000256" key="3">
    <source>
        <dbReference type="ARBA" id="ARBA00022478"/>
    </source>
</evidence>
<sequence>MRTEQLTARALEKVGEDKYLLASAVGKRVTELVSGSAPLVQVDSKKYKFADIALYEIAEGKIEVSLES</sequence>
<evidence type="ECO:0000256" key="5">
    <source>
        <dbReference type="ARBA" id="ARBA00022695"/>
    </source>
</evidence>
<dbReference type="GO" id="GO:0003899">
    <property type="term" value="F:DNA-directed RNA polymerase activity"/>
    <property type="evidence" value="ECO:0007669"/>
    <property type="project" value="UniProtKB-EC"/>
</dbReference>
<dbReference type="NCBIfam" id="NF001579">
    <property type="entry name" value="PRK00392.6-2"/>
    <property type="match status" value="1"/>
</dbReference>
<dbReference type="HAMAP" id="MF_00366">
    <property type="entry name" value="RNApol_bact_RpoZ"/>
    <property type="match status" value="1"/>
</dbReference>
<evidence type="ECO:0000313" key="8">
    <source>
        <dbReference type="EMBL" id="SHO81468.1"/>
    </source>
</evidence>
<accession>A0A1W1EKR2</accession>
<evidence type="ECO:0000256" key="1">
    <source>
        <dbReference type="ARBA" id="ARBA00006711"/>
    </source>
</evidence>
<dbReference type="InterPro" id="IPR003716">
    <property type="entry name" value="DNA-dir_RNA_pol_omega"/>
</dbReference>
<dbReference type="SMART" id="SM01409">
    <property type="entry name" value="RNA_pol_Rpb6"/>
    <property type="match status" value="1"/>
</dbReference>
<evidence type="ECO:0000256" key="6">
    <source>
        <dbReference type="ARBA" id="ARBA00023163"/>
    </source>
</evidence>
<keyword evidence="5 8" id="KW-0548">Nucleotidyltransferase</keyword>
<dbReference type="Pfam" id="PF01192">
    <property type="entry name" value="RNA_pol_Rpb6"/>
    <property type="match status" value="1"/>
</dbReference>
<dbReference type="GO" id="GO:0000428">
    <property type="term" value="C:DNA-directed RNA polymerase complex"/>
    <property type="evidence" value="ECO:0007669"/>
    <property type="project" value="UniProtKB-KW"/>
</dbReference>
<organism evidence="8">
    <name type="scientific">hydrothermal vent metagenome</name>
    <dbReference type="NCBI Taxonomy" id="652676"/>
    <lineage>
        <taxon>unclassified sequences</taxon>
        <taxon>metagenomes</taxon>
        <taxon>ecological metagenomes</taxon>
    </lineage>
</organism>
<keyword evidence="6" id="KW-0804">Transcription</keyword>